<evidence type="ECO:0000256" key="1">
    <source>
        <dbReference type="SAM" id="MobiDB-lite"/>
    </source>
</evidence>
<evidence type="ECO:0000259" key="2">
    <source>
        <dbReference type="Pfam" id="PF15926"/>
    </source>
</evidence>
<reference evidence="3 4" key="1">
    <citation type="journal article" date="2018" name="MBio">
        <title>Comparative Genomics Reveals the Core Gene Toolbox for the Fungus-Insect Symbiosis.</title>
        <authorList>
            <person name="Wang Y."/>
            <person name="Stata M."/>
            <person name="Wang W."/>
            <person name="Stajich J.E."/>
            <person name="White M.M."/>
            <person name="Moncalvo J.M."/>
        </authorList>
    </citation>
    <scope>NUCLEOTIDE SEQUENCE [LARGE SCALE GENOMIC DNA]</scope>
    <source>
        <strain evidence="3 4">SWE-8-4</strain>
    </source>
</reference>
<name>A0A2T9XY18_9FUNG</name>
<dbReference type="GO" id="GO:0061630">
    <property type="term" value="F:ubiquitin protein ligase activity"/>
    <property type="evidence" value="ECO:0007669"/>
    <property type="project" value="TreeGrafter"/>
</dbReference>
<proteinExistence type="predicted"/>
<protein>
    <recommendedName>
        <fullName evidence="2">E3 ubiquitin-protein ligase RNF220 middle domain-containing protein</fullName>
    </recommendedName>
</protein>
<evidence type="ECO:0000313" key="3">
    <source>
        <dbReference type="EMBL" id="PVU84989.1"/>
    </source>
</evidence>
<feature type="non-terminal residue" evidence="3">
    <location>
        <position position="233"/>
    </location>
</feature>
<comment type="caution">
    <text evidence="3">The sequence shown here is derived from an EMBL/GenBank/DDBJ whole genome shotgun (WGS) entry which is preliminary data.</text>
</comment>
<dbReference type="PANTHER" id="PTHR13459">
    <property type="entry name" value="E3 UBIQUITIN-PROTEIN LIGASE RNF220 ISOFORM X1"/>
    <property type="match status" value="1"/>
</dbReference>
<dbReference type="AlphaFoldDB" id="A0A2T9XY18"/>
<sequence length="233" mass="25877">MEMACAMIILPLLKTQKKQAKDIQKTQTTKKSYPKNKKTSVNTGTASTRTNNKRTSTRVKRPIRTITDYDSDEISDEDGEIAQLQDVNICFICQKVLKTTNLDEINAHIDNCLFSQIPDSNNATLLENDTTNITPNNNVGDNSLDFIEYEWAGQTRVRVTSLLEAPMSTIFNTTSQPTNNNLLSSNTNLTASTIPNSGDLDKALKKINSASKQKQKPTSSKCENKHNNSNSSQ</sequence>
<dbReference type="Proteomes" id="UP000245383">
    <property type="component" value="Unassembled WGS sequence"/>
</dbReference>
<dbReference type="InterPro" id="IPR052443">
    <property type="entry name" value="E3_ubiq-ligase_RNF220-like"/>
</dbReference>
<dbReference type="GO" id="GO:0016567">
    <property type="term" value="P:protein ubiquitination"/>
    <property type="evidence" value="ECO:0007669"/>
    <property type="project" value="TreeGrafter"/>
</dbReference>
<dbReference type="Pfam" id="PF15926">
    <property type="entry name" value="RNF220"/>
    <property type="match status" value="1"/>
</dbReference>
<feature type="region of interest" description="Disordered" evidence="1">
    <location>
        <begin position="208"/>
        <end position="233"/>
    </location>
</feature>
<dbReference type="OrthoDB" id="6270329at2759"/>
<evidence type="ECO:0000313" key="4">
    <source>
        <dbReference type="Proteomes" id="UP000245383"/>
    </source>
</evidence>
<dbReference type="PANTHER" id="PTHR13459:SF1">
    <property type="entry name" value="E3 UBIQUITIN-PROTEIN LIGASE RNF220 ISOFORM X1"/>
    <property type="match status" value="1"/>
</dbReference>
<feature type="region of interest" description="Disordered" evidence="1">
    <location>
        <begin position="21"/>
        <end position="59"/>
    </location>
</feature>
<organism evidence="3 4">
    <name type="scientific">Smittium simulii</name>
    <dbReference type="NCBI Taxonomy" id="133385"/>
    <lineage>
        <taxon>Eukaryota</taxon>
        <taxon>Fungi</taxon>
        <taxon>Fungi incertae sedis</taxon>
        <taxon>Zoopagomycota</taxon>
        <taxon>Kickxellomycotina</taxon>
        <taxon>Harpellomycetes</taxon>
        <taxon>Harpellales</taxon>
        <taxon>Legeriomycetaceae</taxon>
        <taxon>Smittium</taxon>
    </lineage>
</organism>
<dbReference type="STRING" id="133385.A0A2T9XY18"/>
<gene>
    <name evidence="3" type="ORF">BB561_007003</name>
</gene>
<dbReference type="InterPro" id="IPR031824">
    <property type="entry name" value="RNF220_mid"/>
</dbReference>
<dbReference type="EMBL" id="MBFR01000969">
    <property type="protein sequence ID" value="PVU84989.1"/>
    <property type="molecule type" value="Genomic_DNA"/>
</dbReference>
<feature type="domain" description="E3 ubiquitin-protein ligase RNF220 middle" evidence="2">
    <location>
        <begin position="54"/>
        <end position="179"/>
    </location>
</feature>
<keyword evidence="4" id="KW-1185">Reference proteome</keyword>
<accession>A0A2T9XY18</accession>